<name>A0A7R8WIR8_9CRUS</name>
<dbReference type="EMBL" id="OB664707">
    <property type="protein sequence ID" value="CAD7232477.1"/>
    <property type="molecule type" value="Genomic_DNA"/>
</dbReference>
<feature type="compositionally biased region" description="Basic and acidic residues" evidence="1">
    <location>
        <begin position="105"/>
        <end position="121"/>
    </location>
</feature>
<feature type="compositionally biased region" description="Basic and acidic residues" evidence="1">
    <location>
        <begin position="15"/>
        <end position="26"/>
    </location>
</feature>
<protein>
    <submittedName>
        <fullName evidence="2">Uncharacterized protein</fullName>
    </submittedName>
</protein>
<evidence type="ECO:0000313" key="2">
    <source>
        <dbReference type="EMBL" id="CAD7232477.1"/>
    </source>
</evidence>
<dbReference type="AlphaFoldDB" id="A0A7R8WIR8"/>
<feature type="region of interest" description="Disordered" evidence="1">
    <location>
        <begin position="1"/>
        <end position="61"/>
    </location>
</feature>
<evidence type="ECO:0000256" key="1">
    <source>
        <dbReference type="SAM" id="MobiDB-lite"/>
    </source>
</evidence>
<accession>A0A7R8WIR8</accession>
<feature type="compositionally biased region" description="Polar residues" evidence="1">
    <location>
        <begin position="137"/>
        <end position="154"/>
    </location>
</feature>
<feature type="region of interest" description="Disordered" evidence="1">
    <location>
        <begin position="86"/>
        <end position="154"/>
    </location>
</feature>
<feature type="compositionally biased region" description="Basic and acidic residues" evidence="1">
    <location>
        <begin position="40"/>
        <end position="61"/>
    </location>
</feature>
<reference evidence="2" key="1">
    <citation type="submission" date="2020-11" db="EMBL/GenBank/DDBJ databases">
        <authorList>
            <person name="Tran Van P."/>
        </authorList>
    </citation>
    <scope>NUCLEOTIDE SEQUENCE</scope>
</reference>
<proteinExistence type="predicted"/>
<sequence length="154" mass="16620">MKLGDQIKGGNGATEGRRATWTDRGTRGHRSRSGSPPAGKGKEYNPEKKAPLNDKILKDKRKELRETLDPVMKLYAERGISAMELVRPPREVEGTKATGEDSAEESVKTRGCMERFWREEADSASEAADAGGGGSANTDAPGSARQSTTQGETR</sequence>
<organism evidence="2">
    <name type="scientific">Cyprideis torosa</name>
    <dbReference type="NCBI Taxonomy" id="163714"/>
    <lineage>
        <taxon>Eukaryota</taxon>
        <taxon>Metazoa</taxon>
        <taxon>Ecdysozoa</taxon>
        <taxon>Arthropoda</taxon>
        <taxon>Crustacea</taxon>
        <taxon>Oligostraca</taxon>
        <taxon>Ostracoda</taxon>
        <taxon>Podocopa</taxon>
        <taxon>Podocopida</taxon>
        <taxon>Cytherocopina</taxon>
        <taxon>Cytheroidea</taxon>
        <taxon>Cytherideidae</taxon>
        <taxon>Cyprideis</taxon>
    </lineage>
</organism>
<gene>
    <name evidence="2" type="ORF">CTOB1V02_LOCUS10312</name>
</gene>